<name>A0A0P6X354_9CHLR</name>
<organism evidence="3 4">
    <name type="scientific">Levilinea saccharolytica</name>
    <dbReference type="NCBI Taxonomy" id="229921"/>
    <lineage>
        <taxon>Bacteria</taxon>
        <taxon>Bacillati</taxon>
        <taxon>Chloroflexota</taxon>
        <taxon>Anaerolineae</taxon>
        <taxon>Anaerolineales</taxon>
        <taxon>Anaerolineaceae</taxon>
        <taxon>Levilinea</taxon>
    </lineage>
</organism>
<dbReference type="RefSeq" id="WP_062417477.1">
    <property type="nucleotide sequence ID" value="NZ_DF967974.1"/>
</dbReference>
<dbReference type="STRING" id="229921.ADN01_16935"/>
<evidence type="ECO:0008006" key="5">
    <source>
        <dbReference type="Google" id="ProtNLM"/>
    </source>
</evidence>
<gene>
    <name evidence="3" type="ORF">ADN01_16935</name>
</gene>
<protein>
    <recommendedName>
        <fullName evidence="5">PadR family transcriptional regulator</fullName>
    </recommendedName>
</protein>
<dbReference type="InterPro" id="IPR005149">
    <property type="entry name" value="Tscrpt_reg_PadR_N"/>
</dbReference>
<dbReference type="Gene3D" id="1.10.10.10">
    <property type="entry name" value="Winged helix-like DNA-binding domain superfamily/Winged helix DNA-binding domain"/>
    <property type="match status" value="1"/>
</dbReference>
<dbReference type="AlphaFoldDB" id="A0A0P6X354"/>
<dbReference type="EMBL" id="LGCM01000065">
    <property type="protein sequence ID" value="KPL75552.1"/>
    <property type="molecule type" value="Genomic_DNA"/>
</dbReference>
<reference evidence="3 4" key="1">
    <citation type="submission" date="2015-07" db="EMBL/GenBank/DDBJ databases">
        <title>Genome sequence of Levilinea saccharolytica DSM 16555.</title>
        <authorList>
            <person name="Hemp J."/>
            <person name="Ward L.M."/>
            <person name="Pace L.A."/>
            <person name="Fischer W.W."/>
        </authorList>
    </citation>
    <scope>NUCLEOTIDE SEQUENCE [LARGE SCALE GENOMIC DNA]</scope>
    <source>
        <strain evidence="3 4">KIBI-1</strain>
    </source>
</reference>
<evidence type="ECO:0000313" key="3">
    <source>
        <dbReference type="EMBL" id="KPL75552.1"/>
    </source>
</evidence>
<feature type="domain" description="Transcription regulator PadR N-terminal" evidence="1">
    <location>
        <begin position="7"/>
        <end position="80"/>
    </location>
</feature>
<proteinExistence type="predicted"/>
<keyword evidence="4" id="KW-1185">Reference proteome</keyword>
<evidence type="ECO:0000259" key="2">
    <source>
        <dbReference type="Pfam" id="PF10400"/>
    </source>
</evidence>
<dbReference type="PANTHER" id="PTHR43252:SF6">
    <property type="entry name" value="NEGATIVE TRANSCRIPTION REGULATOR PADR"/>
    <property type="match status" value="1"/>
</dbReference>
<dbReference type="InterPro" id="IPR036388">
    <property type="entry name" value="WH-like_DNA-bd_sf"/>
</dbReference>
<dbReference type="Gene3D" id="6.10.140.190">
    <property type="match status" value="1"/>
</dbReference>
<dbReference type="OrthoDB" id="8595425at2"/>
<feature type="domain" description="Transcription regulator PadR C-terminal" evidence="2">
    <location>
        <begin position="94"/>
        <end position="177"/>
    </location>
</feature>
<evidence type="ECO:0000259" key="1">
    <source>
        <dbReference type="Pfam" id="PF03551"/>
    </source>
</evidence>
<dbReference type="Pfam" id="PF03551">
    <property type="entry name" value="PadR"/>
    <property type="match status" value="1"/>
</dbReference>
<sequence length="193" mass="22666">MSLDHAILGFLSYEPMSGYDLKKLFDQSVAHFWPADQSQIYRTLTRMERDGWLTLEVIPQDSRPPRKVYHLTPAGREELEGWLSSPLPPDETRLAWLIQLFFAGRVSDENVLRVLEHQAAVQRGRIQRHMSIPTAVQDEMEEDEDPREYFYWMLTSDYGLAQARSQLAWLEQVIDRIRRKSYQLPSLSPYLPE</sequence>
<comment type="caution">
    <text evidence="3">The sequence shown here is derived from an EMBL/GenBank/DDBJ whole genome shotgun (WGS) entry which is preliminary data.</text>
</comment>
<dbReference type="Pfam" id="PF10400">
    <property type="entry name" value="Vir_act_alpha_C"/>
    <property type="match status" value="1"/>
</dbReference>
<dbReference type="PATRIC" id="fig|229921.5.peg.6"/>
<dbReference type="InterPro" id="IPR018309">
    <property type="entry name" value="Tscrpt_reg_PadR_C"/>
</dbReference>
<dbReference type="InterPro" id="IPR036390">
    <property type="entry name" value="WH_DNA-bd_sf"/>
</dbReference>
<dbReference type="PANTHER" id="PTHR43252">
    <property type="entry name" value="TRANSCRIPTIONAL REGULATOR YQJI"/>
    <property type="match status" value="1"/>
</dbReference>
<accession>A0A0P6X354</accession>
<evidence type="ECO:0000313" key="4">
    <source>
        <dbReference type="Proteomes" id="UP000050501"/>
    </source>
</evidence>
<dbReference type="Proteomes" id="UP000050501">
    <property type="component" value="Unassembled WGS sequence"/>
</dbReference>
<dbReference type="SUPFAM" id="SSF46785">
    <property type="entry name" value="Winged helix' DNA-binding domain"/>
    <property type="match status" value="1"/>
</dbReference>